<dbReference type="Proteomes" id="UP000010472">
    <property type="component" value="Chromosome"/>
</dbReference>
<dbReference type="OrthoDB" id="574468at2"/>
<gene>
    <name evidence="2" type="ORF">Cri9333_3514</name>
</gene>
<protein>
    <recommendedName>
        <fullName evidence="4">Peptidase</fullName>
    </recommendedName>
</protein>
<accession>K9W3G8</accession>
<dbReference type="eggNOG" id="ENOG5032SC2">
    <property type="taxonomic scope" value="Bacteria"/>
</dbReference>
<keyword evidence="1" id="KW-0472">Membrane</keyword>
<evidence type="ECO:0008006" key="4">
    <source>
        <dbReference type="Google" id="ProtNLM"/>
    </source>
</evidence>
<dbReference type="AlphaFoldDB" id="K9W3G8"/>
<dbReference type="RefSeq" id="WP_015204444.1">
    <property type="nucleotide sequence ID" value="NC_019753.1"/>
</dbReference>
<evidence type="ECO:0000313" key="3">
    <source>
        <dbReference type="Proteomes" id="UP000010472"/>
    </source>
</evidence>
<keyword evidence="1" id="KW-0812">Transmembrane</keyword>
<keyword evidence="3" id="KW-1185">Reference proteome</keyword>
<reference evidence="2 3" key="1">
    <citation type="submission" date="2012-06" db="EMBL/GenBank/DDBJ databases">
        <title>Finished chromosome of genome of Crinalium epipsammum PCC 9333.</title>
        <authorList>
            <consortium name="US DOE Joint Genome Institute"/>
            <person name="Gugger M."/>
            <person name="Coursin T."/>
            <person name="Rippka R."/>
            <person name="Tandeau De Marsac N."/>
            <person name="Huntemann M."/>
            <person name="Wei C.-L."/>
            <person name="Han J."/>
            <person name="Detter J.C."/>
            <person name="Han C."/>
            <person name="Tapia R."/>
            <person name="Davenport K."/>
            <person name="Daligault H."/>
            <person name="Erkkila T."/>
            <person name="Gu W."/>
            <person name="Munk A.C.C."/>
            <person name="Teshima H."/>
            <person name="Xu Y."/>
            <person name="Chain P."/>
            <person name="Chen A."/>
            <person name="Krypides N."/>
            <person name="Mavromatis K."/>
            <person name="Markowitz V."/>
            <person name="Szeto E."/>
            <person name="Ivanova N."/>
            <person name="Mikhailova N."/>
            <person name="Ovchinnikova G."/>
            <person name="Pagani I."/>
            <person name="Pati A."/>
            <person name="Goodwin L."/>
            <person name="Peters L."/>
            <person name="Pitluck S."/>
            <person name="Woyke T."/>
            <person name="Kerfeld C."/>
        </authorList>
    </citation>
    <scope>NUCLEOTIDE SEQUENCE [LARGE SCALE GENOMIC DNA]</scope>
    <source>
        <strain evidence="2 3">PCC 9333</strain>
    </source>
</reference>
<proteinExistence type="predicted"/>
<dbReference type="STRING" id="1173022.Cri9333_3514"/>
<name>K9W3G8_9CYAN</name>
<organism evidence="2 3">
    <name type="scientific">Crinalium epipsammum PCC 9333</name>
    <dbReference type="NCBI Taxonomy" id="1173022"/>
    <lineage>
        <taxon>Bacteria</taxon>
        <taxon>Bacillati</taxon>
        <taxon>Cyanobacteriota</taxon>
        <taxon>Cyanophyceae</taxon>
        <taxon>Gomontiellales</taxon>
        <taxon>Gomontiellaceae</taxon>
        <taxon>Crinalium</taxon>
    </lineage>
</organism>
<feature type="transmembrane region" description="Helical" evidence="1">
    <location>
        <begin position="56"/>
        <end position="78"/>
    </location>
</feature>
<evidence type="ECO:0000313" key="2">
    <source>
        <dbReference type="EMBL" id="AFZ14339.1"/>
    </source>
</evidence>
<feature type="transmembrane region" description="Helical" evidence="1">
    <location>
        <begin position="15"/>
        <end position="36"/>
    </location>
</feature>
<dbReference type="HOGENOM" id="CLU_169008_1_0_3"/>
<dbReference type="EMBL" id="CP003620">
    <property type="protein sequence ID" value="AFZ14339.1"/>
    <property type="molecule type" value="Genomic_DNA"/>
</dbReference>
<evidence type="ECO:0000256" key="1">
    <source>
        <dbReference type="SAM" id="Phobius"/>
    </source>
</evidence>
<keyword evidence="1" id="KW-1133">Transmembrane helix</keyword>
<dbReference type="KEGG" id="cep:Cri9333_3514"/>
<sequence>MNSFTRTFRKYHRRLAIIMCLPLLLTVFTGITYPILGEWLHQDNLAGLILQIHSGSIFGLEAVYPVLNGLGLAGLLVTGMSMTNLFRR</sequence>